<accession>A0AAV6XC23</accession>
<name>A0AAV6XC23_9LAMI</name>
<reference evidence="1" key="1">
    <citation type="submission" date="2019-10" db="EMBL/GenBank/DDBJ databases">
        <authorList>
            <person name="Zhang R."/>
            <person name="Pan Y."/>
            <person name="Wang J."/>
            <person name="Ma R."/>
            <person name="Yu S."/>
        </authorList>
    </citation>
    <scope>NUCLEOTIDE SEQUENCE</scope>
    <source>
        <strain evidence="1">LA-IB0</strain>
        <tissue evidence="1">Leaf</tissue>
    </source>
</reference>
<comment type="caution">
    <text evidence="1">The sequence shown here is derived from an EMBL/GenBank/DDBJ whole genome shotgun (WGS) entry which is preliminary data.</text>
</comment>
<dbReference type="Proteomes" id="UP000826271">
    <property type="component" value="Unassembled WGS sequence"/>
</dbReference>
<sequence length="133" mass="14695">MTLLSWTWSTVMEESLTLSPVSTLLLQPTPPLSSACQESSAMWAKKGPRYRSTWDYVPQGGGGGGSQLWSCVFVGFVNPHEGAEEWQRRGYHMAVSSSDVGLFRSAAVKDVKKFKTSIVEQGYEKENDDISRG</sequence>
<keyword evidence="2" id="KW-1185">Reference proteome</keyword>
<evidence type="ECO:0000313" key="1">
    <source>
        <dbReference type="EMBL" id="KAG8380088.1"/>
    </source>
</evidence>
<evidence type="ECO:0000313" key="2">
    <source>
        <dbReference type="Proteomes" id="UP000826271"/>
    </source>
</evidence>
<dbReference type="AlphaFoldDB" id="A0AAV6XC23"/>
<gene>
    <name evidence="1" type="ORF">BUALT_Bualt07G0157300</name>
</gene>
<proteinExistence type="predicted"/>
<dbReference type="EMBL" id="WHWC01000007">
    <property type="protein sequence ID" value="KAG8380088.1"/>
    <property type="molecule type" value="Genomic_DNA"/>
</dbReference>
<protein>
    <submittedName>
        <fullName evidence="1">Uncharacterized protein</fullName>
    </submittedName>
</protein>
<organism evidence="1 2">
    <name type="scientific">Buddleja alternifolia</name>
    <dbReference type="NCBI Taxonomy" id="168488"/>
    <lineage>
        <taxon>Eukaryota</taxon>
        <taxon>Viridiplantae</taxon>
        <taxon>Streptophyta</taxon>
        <taxon>Embryophyta</taxon>
        <taxon>Tracheophyta</taxon>
        <taxon>Spermatophyta</taxon>
        <taxon>Magnoliopsida</taxon>
        <taxon>eudicotyledons</taxon>
        <taxon>Gunneridae</taxon>
        <taxon>Pentapetalae</taxon>
        <taxon>asterids</taxon>
        <taxon>lamiids</taxon>
        <taxon>Lamiales</taxon>
        <taxon>Scrophulariaceae</taxon>
        <taxon>Buddlejeae</taxon>
        <taxon>Buddleja</taxon>
    </lineage>
</organism>